<accession>A0ABU3TC03</accession>
<dbReference type="PROSITE" id="PS51462">
    <property type="entry name" value="NUDIX"/>
    <property type="match status" value="1"/>
</dbReference>
<dbReference type="RefSeq" id="WP_315996407.1">
    <property type="nucleotide sequence ID" value="NZ_JAWDJT010000001.1"/>
</dbReference>
<evidence type="ECO:0000256" key="8">
    <source>
        <dbReference type="ARBA" id="ARBA00032272"/>
    </source>
</evidence>
<evidence type="ECO:0000256" key="6">
    <source>
        <dbReference type="ARBA" id="ARBA00022801"/>
    </source>
</evidence>
<dbReference type="GO" id="GO:0016787">
    <property type="term" value="F:hydrolase activity"/>
    <property type="evidence" value="ECO:0007669"/>
    <property type="project" value="UniProtKB-KW"/>
</dbReference>
<dbReference type="PANTHER" id="PTHR11839:SF18">
    <property type="entry name" value="NUDIX HYDROLASE DOMAIN-CONTAINING PROTEIN"/>
    <property type="match status" value="1"/>
</dbReference>
<reference evidence="10 11" key="1">
    <citation type="submission" date="2023-10" db="EMBL/GenBank/DDBJ databases">
        <title>Hymenobacter endophyticus sp. nov., an isolate from the leaf tissues of wheat.</title>
        <authorList>
            <person name="Dai Y."/>
        </authorList>
    </citation>
    <scope>NUCLEOTIDE SEQUENCE [LARGE SCALE GENOMIC DNA]</scope>
    <source>
        <strain evidence="10 11">ZK17L-C2</strain>
    </source>
</reference>
<keyword evidence="11" id="KW-1185">Reference proteome</keyword>
<dbReference type="InterPro" id="IPR000086">
    <property type="entry name" value="NUDIX_hydrolase_dom"/>
</dbReference>
<comment type="caution">
    <text evidence="10">The sequence shown here is derived from an EMBL/GenBank/DDBJ whole genome shotgun (WGS) entry which is preliminary data.</text>
</comment>
<protein>
    <recommendedName>
        <fullName evidence="5">GDP-mannose pyrophosphatase</fullName>
    </recommendedName>
    <alternativeName>
        <fullName evidence="7">GDP-mannose hydrolase</fullName>
    </alternativeName>
    <alternativeName>
        <fullName evidence="8">GDPMK</fullName>
    </alternativeName>
</protein>
<sequence length="173" mass="19569">MHVIDRRIAYDGHYKLSQLQVQDGPDVLRRERFEPGKAVAALVYHTGTQQYVLTRQYRIGPEDEIVELAAGMIDGEEEPQAAIRREIHEELGYDVDRLELITRMLPSPGTSAEVITVFYAEVSQQSGQGGGLAEENEKIEAVLFRAEELWQAAFEDAKTIIAVQWARLREATQ</sequence>
<dbReference type="Pfam" id="PF00293">
    <property type="entry name" value="NUDIX"/>
    <property type="match status" value="1"/>
</dbReference>
<evidence type="ECO:0000256" key="1">
    <source>
        <dbReference type="ARBA" id="ARBA00000847"/>
    </source>
</evidence>
<evidence type="ECO:0000256" key="3">
    <source>
        <dbReference type="ARBA" id="ARBA00007275"/>
    </source>
</evidence>
<comment type="similarity">
    <text evidence="3">Belongs to the Nudix hydrolase family. NudK subfamily.</text>
</comment>
<dbReference type="InterPro" id="IPR020084">
    <property type="entry name" value="NUDIX_hydrolase_CS"/>
</dbReference>
<evidence type="ECO:0000313" key="11">
    <source>
        <dbReference type="Proteomes" id="UP001250698"/>
    </source>
</evidence>
<keyword evidence="6 10" id="KW-0378">Hydrolase</keyword>
<organism evidence="10 11">
    <name type="scientific">Hymenobacter endophyticus</name>
    <dbReference type="NCBI Taxonomy" id="3076335"/>
    <lineage>
        <taxon>Bacteria</taxon>
        <taxon>Pseudomonadati</taxon>
        <taxon>Bacteroidota</taxon>
        <taxon>Cytophagia</taxon>
        <taxon>Cytophagales</taxon>
        <taxon>Hymenobacteraceae</taxon>
        <taxon>Hymenobacter</taxon>
    </lineage>
</organism>
<dbReference type="PANTHER" id="PTHR11839">
    <property type="entry name" value="UDP/ADP-SUGAR PYROPHOSPHATASE"/>
    <property type="match status" value="1"/>
</dbReference>
<comment type="subunit">
    <text evidence="4">Homodimer.</text>
</comment>
<dbReference type="SUPFAM" id="SSF55811">
    <property type="entry name" value="Nudix"/>
    <property type="match status" value="1"/>
</dbReference>
<comment type="cofactor">
    <cofactor evidence="2">
        <name>Mg(2+)</name>
        <dbReference type="ChEBI" id="CHEBI:18420"/>
    </cofactor>
</comment>
<proteinExistence type="inferred from homology"/>
<feature type="domain" description="Nudix hydrolase" evidence="9">
    <location>
        <begin position="34"/>
        <end position="167"/>
    </location>
</feature>
<gene>
    <name evidence="10" type="ORF">ROI90_00645</name>
</gene>
<dbReference type="InterPro" id="IPR004385">
    <property type="entry name" value="NDP_pyrophosphatase"/>
</dbReference>
<name>A0ABU3TC03_9BACT</name>
<dbReference type="NCBIfam" id="TIGR00052">
    <property type="entry name" value="nudix-type nucleoside diphosphatase, YffH/AdpP family"/>
    <property type="match status" value="1"/>
</dbReference>
<evidence type="ECO:0000256" key="5">
    <source>
        <dbReference type="ARBA" id="ARBA00016377"/>
    </source>
</evidence>
<dbReference type="InterPro" id="IPR015797">
    <property type="entry name" value="NUDIX_hydrolase-like_dom_sf"/>
</dbReference>
<comment type="catalytic activity">
    <reaction evidence="1">
        <text>GDP-alpha-D-mannose + H2O = alpha-D-mannose 1-phosphate + GMP + 2 H(+)</text>
        <dbReference type="Rhea" id="RHEA:27978"/>
        <dbReference type="ChEBI" id="CHEBI:15377"/>
        <dbReference type="ChEBI" id="CHEBI:15378"/>
        <dbReference type="ChEBI" id="CHEBI:57527"/>
        <dbReference type="ChEBI" id="CHEBI:58115"/>
        <dbReference type="ChEBI" id="CHEBI:58409"/>
    </reaction>
</comment>
<dbReference type="Proteomes" id="UP001250698">
    <property type="component" value="Unassembled WGS sequence"/>
</dbReference>
<dbReference type="PROSITE" id="PS00893">
    <property type="entry name" value="NUDIX_BOX"/>
    <property type="match status" value="1"/>
</dbReference>
<evidence type="ECO:0000313" key="10">
    <source>
        <dbReference type="EMBL" id="MDU0368885.1"/>
    </source>
</evidence>
<dbReference type="Gene3D" id="3.90.79.10">
    <property type="entry name" value="Nucleoside Triphosphate Pyrophosphohydrolase"/>
    <property type="match status" value="1"/>
</dbReference>
<evidence type="ECO:0000256" key="7">
    <source>
        <dbReference type="ARBA" id="ARBA00032162"/>
    </source>
</evidence>
<dbReference type="EMBL" id="JAWDJT010000001">
    <property type="protein sequence ID" value="MDU0368885.1"/>
    <property type="molecule type" value="Genomic_DNA"/>
</dbReference>
<evidence type="ECO:0000256" key="2">
    <source>
        <dbReference type="ARBA" id="ARBA00001946"/>
    </source>
</evidence>
<evidence type="ECO:0000256" key="4">
    <source>
        <dbReference type="ARBA" id="ARBA00011738"/>
    </source>
</evidence>
<evidence type="ECO:0000259" key="9">
    <source>
        <dbReference type="PROSITE" id="PS51462"/>
    </source>
</evidence>